<dbReference type="SUPFAM" id="SSF52172">
    <property type="entry name" value="CheY-like"/>
    <property type="match status" value="1"/>
</dbReference>
<dbReference type="InterPro" id="IPR058245">
    <property type="entry name" value="NreC/VraR/RcsB-like_REC"/>
</dbReference>
<keyword evidence="2" id="KW-0902">Two-component regulatory system</keyword>
<evidence type="ECO:0000256" key="2">
    <source>
        <dbReference type="ARBA" id="ARBA00023012"/>
    </source>
</evidence>
<proteinExistence type="predicted"/>
<dbReference type="PROSITE" id="PS50043">
    <property type="entry name" value="HTH_LUXR_2"/>
    <property type="match status" value="1"/>
</dbReference>
<dbReference type="InterPro" id="IPR016032">
    <property type="entry name" value="Sig_transdc_resp-reg_C-effctor"/>
</dbReference>
<feature type="modified residue" description="4-aspartylphosphate" evidence="4">
    <location>
        <position position="60"/>
    </location>
</feature>
<dbReference type="SMART" id="SM00421">
    <property type="entry name" value="HTH_LUXR"/>
    <property type="match status" value="1"/>
</dbReference>
<dbReference type="SMART" id="SM00448">
    <property type="entry name" value="REC"/>
    <property type="match status" value="1"/>
</dbReference>
<dbReference type="InterPro" id="IPR011006">
    <property type="entry name" value="CheY-like_superfamily"/>
</dbReference>
<dbReference type="GO" id="GO:0003677">
    <property type="term" value="F:DNA binding"/>
    <property type="evidence" value="ECO:0007669"/>
    <property type="project" value="UniProtKB-KW"/>
</dbReference>
<dbReference type="Gene3D" id="1.10.10.10">
    <property type="entry name" value="Winged helix-like DNA-binding domain superfamily/Winged helix DNA-binding domain"/>
    <property type="match status" value="1"/>
</dbReference>
<dbReference type="Proteomes" id="UP000234296">
    <property type="component" value="Unassembled WGS sequence"/>
</dbReference>
<evidence type="ECO:0000313" key="8">
    <source>
        <dbReference type="Proteomes" id="UP000234296"/>
    </source>
</evidence>
<dbReference type="EMBL" id="PJRT01000005">
    <property type="protein sequence ID" value="PLR26444.1"/>
    <property type="molecule type" value="Genomic_DNA"/>
</dbReference>
<keyword evidence="3 7" id="KW-0238">DNA-binding</keyword>
<evidence type="ECO:0000313" key="7">
    <source>
        <dbReference type="EMBL" id="PLR26444.1"/>
    </source>
</evidence>
<dbReference type="Gene3D" id="3.40.50.2300">
    <property type="match status" value="1"/>
</dbReference>
<keyword evidence="1 4" id="KW-0597">Phosphoprotein</keyword>
<dbReference type="InterPro" id="IPR036388">
    <property type="entry name" value="WH-like_DNA-bd_sf"/>
</dbReference>
<dbReference type="PROSITE" id="PS50890">
    <property type="entry name" value="PUA"/>
    <property type="match status" value="1"/>
</dbReference>
<evidence type="ECO:0000259" key="5">
    <source>
        <dbReference type="PROSITE" id="PS50043"/>
    </source>
</evidence>
<dbReference type="SUPFAM" id="SSF46894">
    <property type="entry name" value="C-terminal effector domain of the bipartite response regulators"/>
    <property type="match status" value="1"/>
</dbReference>
<dbReference type="Pfam" id="PF00072">
    <property type="entry name" value="Response_reg"/>
    <property type="match status" value="1"/>
</dbReference>
<dbReference type="PRINTS" id="PR00038">
    <property type="entry name" value="HTHLUXR"/>
</dbReference>
<evidence type="ECO:0000256" key="4">
    <source>
        <dbReference type="PROSITE-ProRule" id="PRU00169"/>
    </source>
</evidence>
<evidence type="ECO:0000259" key="6">
    <source>
        <dbReference type="PROSITE" id="PS50110"/>
    </source>
</evidence>
<dbReference type="InterPro" id="IPR039420">
    <property type="entry name" value="WalR-like"/>
</dbReference>
<dbReference type="InterPro" id="IPR001789">
    <property type="entry name" value="Sig_transdc_resp-reg_receiver"/>
</dbReference>
<sequence length="230" mass="26078">MTITTSPIRLVILDDHPIFLRSFDVLCAGEQGLTIVGKFQHSRELINWLRTSHCDVLVLDYILQNDEMDGLSLIKHLLLHFPYLRILLSTSVDSLAVIRAAYMLGVRGYLSKREEAATYVSAIRTLANGQRYVPQHIAEGLTQVPLRKNDEEIAHGIYLPQGEALMPVKLLTPREAEVVNCYMEGMEIPEIAAKLKRSRKTVSGHKQSAMKKLGICSDLELFKYRKDLFK</sequence>
<protein>
    <submittedName>
        <fullName evidence="7">DNA-binding response regulator</fullName>
    </submittedName>
</protein>
<dbReference type="RefSeq" id="WP_101761752.1">
    <property type="nucleotide sequence ID" value="NZ_JAFLWX010000020.1"/>
</dbReference>
<dbReference type="PROSITE" id="PS50110">
    <property type="entry name" value="RESPONSE_REGULATORY"/>
    <property type="match status" value="1"/>
</dbReference>
<evidence type="ECO:0000256" key="3">
    <source>
        <dbReference type="ARBA" id="ARBA00023125"/>
    </source>
</evidence>
<dbReference type="CDD" id="cd17535">
    <property type="entry name" value="REC_NarL-like"/>
    <property type="match status" value="1"/>
</dbReference>
<accession>A0ABX4SVI0</accession>
<feature type="domain" description="HTH luxR-type" evidence="5">
    <location>
        <begin position="164"/>
        <end position="229"/>
    </location>
</feature>
<dbReference type="Pfam" id="PF00196">
    <property type="entry name" value="GerE"/>
    <property type="match status" value="1"/>
</dbReference>
<evidence type="ECO:0000256" key="1">
    <source>
        <dbReference type="ARBA" id="ARBA00022553"/>
    </source>
</evidence>
<keyword evidence="8" id="KW-1185">Reference proteome</keyword>
<name>A0ABX4SVI0_9GAMM</name>
<dbReference type="CDD" id="cd06170">
    <property type="entry name" value="LuxR_C_like"/>
    <property type="match status" value="1"/>
</dbReference>
<dbReference type="PANTHER" id="PTHR43214:SF17">
    <property type="entry name" value="TRANSCRIPTIONAL REGULATORY PROTEIN RCSB"/>
    <property type="match status" value="1"/>
</dbReference>
<gene>
    <name evidence="7" type="ORF">PZBJ_06600</name>
</gene>
<comment type="caution">
    <text evidence="7">The sequence shown here is derived from an EMBL/GenBank/DDBJ whole genome shotgun (WGS) entry which is preliminary data.</text>
</comment>
<organism evidence="7 8">
    <name type="scientific">Pantoea endophytica</name>
    <dbReference type="NCBI Taxonomy" id="92488"/>
    <lineage>
        <taxon>Bacteria</taxon>
        <taxon>Pseudomonadati</taxon>
        <taxon>Pseudomonadota</taxon>
        <taxon>Gammaproteobacteria</taxon>
        <taxon>Enterobacterales</taxon>
        <taxon>Erwiniaceae</taxon>
        <taxon>Pantoea</taxon>
    </lineage>
</organism>
<dbReference type="InterPro" id="IPR000792">
    <property type="entry name" value="Tscrpt_reg_LuxR_C"/>
</dbReference>
<reference evidence="8" key="1">
    <citation type="submission" date="2017-12" db="EMBL/GenBank/DDBJ databases">
        <title>The genome sequence of Pantoea sp. 596.</title>
        <authorList>
            <person name="Gao J."/>
            <person name="Mao X."/>
            <person name="Sun J."/>
        </authorList>
    </citation>
    <scope>NUCLEOTIDE SEQUENCE [LARGE SCALE GENOMIC DNA]</scope>
    <source>
        <strain evidence="8">596</strain>
    </source>
</reference>
<dbReference type="PANTHER" id="PTHR43214">
    <property type="entry name" value="TWO-COMPONENT RESPONSE REGULATOR"/>
    <property type="match status" value="1"/>
</dbReference>
<feature type="domain" description="Response regulatory" evidence="6">
    <location>
        <begin position="9"/>
        <end position="127"/>
    </location>
</feature>